<gene>
    <name evidence="1" type="ORF">GCM10010302_05330</name>
</gene>
<accession>A0ABP3EMY0</accession>
<evidence type="ECO:0000313" key="2">
    <source>
        <dbReference type="Proteomes" id="UP001501867"/>
    </source>
</evidence>
<comment type="caution">
    <text evidence="1">The sequence shown here is derived from an EMBL/GenBank/DDBJ whole genome shotgun (WGS) entry which is preliminary data.</text>
</comment>
<evidence type="ECO:0000313" key="1">
    <source>
        <dbReference type="EMBL" id="GAA0270702.1"/>
    </source>
</evidence>
<dbReference type="Proteomes" id="UP001501867">
    <property type="component" value="Unassembled WGS sequence"/>
</dbReference>
<proteinExistence type="predicted"/>
<name>A0ABP3EMY0_9ACTN</name>
<keyword evidence="2" id="KW-1185">Reference proteome</keyword>
<reference evidence="2" key="1">
    <citation type="journal article" date="2019" name="Int. J. Syst. Evol. Microbiol.">
        <title>The Global Catalogue of Microorganisms (GCM) 10K type strain sequencing project: providing services to taxonomists for standard genome sequencing and annotation.</title>
        <authorList>
            <consortium name="The Broad Institute Genomics Platform"/>
            <consortium name="The Broad Institute Genome Sequencing Center for Infectious Disease"/>
            <person name="Wu L."/>
            <person name="Ma J."/>
        </authorList>
    </citation>
    <scope>NUCLEOTIDE SEQUENCE [LARGE SCALE GENOMIC DNA]</scope>
    <source>
        <strain evidence="2">JCM 4505</strain>
    </source>
</reference>
<protein>
    <submittedName>
        <fullName evidence="1">Uncharacterized protein</fullName>
    </submittedName>
</protein>
<sequence>MEPDELPRLGLAAVDPHIDRDVLARQIAGEEQQCRALEDVVDRWGTAGGEQSWAAAFSARPTSWWAAMNRTHGRQCG</sequence>
<dbReference type="EMBL" id="BAAABV010000005">
    <property type="protein sequence ID" value="GAA0270702.1"/>
    <property type="molecule type" value="Genomic_DNA"/>
</dbReference>
<organism evidence="1 2">
    <name type="scientific">Streptomyces polychromogenes</name>
    <dbReference type="NCBI Taxonomy" id="67342"/>
    <lineage>
        <taxon>Bacteria</taxon>
        <taxon>Bacillati</taxon>
        <taxon>Actinomycetota</taxon>
        <taxon>Actinomycetes</taxon>
        <taxon>Kitasatosporales</taxon>
        <taxon>Streptomycetaceae</taxon>
        <taxon>Streptomyces</taxon>
    </lineage>
</organism>